<protein>
    <submittedName>
        <fullName evidence="2">DUF1176 domain-containing protein</fullName>
    </submittedName>
</protein>
<evidence type="ECO:0000256" key="1">
    <source>
        <dbReference type="SAM" id="SignalP"/>
    </source>
</evidence>
<evidence type="ECO:0000313" key="2">
    <source>
        <dbReference type="EMBL" id="MUI12733.1"/>
    </source>
</evidence>
<feature type="chain" id="PRO_5026174158" evidence="1">
    <location>
        <begin position="19"/>
        <end position="341"/>
    </location>
</feature>
<dbReference type="AlphaFoldDB" id="A0A6I3XEN7"/>
<dbReference type="OrthoDB" id="6183301at2"/>
<reference evidence="2 3" key="1">
    <citation type="submission" date="2019-11" db="EMBL/GenBank/DDBJ databases">
        <title>Draft Genome Sequences of Six Type Strains of the Genus Massilia.</title>
        <authorList>
            <person name="Miess H."/>
            <person name="Frediansyah A."/>
            <person name="Goeker M."/>
            <person name="Gross H."/>
        </authorList>
    </citation>
    <scope>NUCLEOTIDE SEQUENCE [LARGE SCALE GENOMIC DNA]</scope>
    <source>
        <strain evidence="2 3">DSM 17513</strain>
    </source>
</reference>
<dbReference type="Proteomes" id="UP000431684">
    <property type="component" value="Unassembled WGS sequence"/>
</dbReference>
<keyword evidence="3" id="KW-1185">Reference proteome</keyword>
<sequence>MRILVTALLAVATLPAFAGQPAGIHFTHNDWEVACDNTRTCRAAGYQADDASTPAISVLLEREAGPARPVTATLKIGTYDETAPLPKAGTVAMQVNGRALGPVKIDREAMTGVLTAAQTQALLAAVSGTGTVQWTDGSHAWTLSGKGAAAVLLKMDEFQGRLGTTGALMRKGNKAEDAVPVSLPMPEVSPASAGSTEVALPPAARAALLRELRGTLKADECNAFAPEQLAVLRLNTGKLLVQAPCWTGAYNEGTGYWVADKAAPFNPVLVTTGGSDYAAGTISSSQKGRGLGDCWATREWVWDGRRFALTQAATTGMCRLVAAGGAWHLPTFVARVTRGAR</sequence>
<accession>A0A6I3XEN7</accession>
<feature type="signal peptide" evidence="1">
    <location>
        <begin position="1"/>
        <end position="18"/>
    </location>
</feature>
<dbReference type="Pfam" id="PF06674">
    <property type="entry name" value="DUF1176"/>
    <property type="match status" value="1"/>
</dbReference>
<dbReference type="EMBL" id="WNWM01000002">
    <property type="protein sequence ID" value="MUI12733.1"/>
    <property type="molecule type" value="Genomic_DNA"/>
</dbReference>
<dbReference type="RefSeq" id="WP_155708637.1">
    <property type="nucleotide sequence ID" value="NZ_BMWU01000068.1"/>
</dbReference>
<evidence type="ECO:0000313" key="3">
    <source>
        <dbReference type="Proteomes" id="UP000431684"/>
    </source>
</evidence>
<organism evidence="2 3">
    <name type="scientific">Pseudoduganella dura</name>
    <dbReference type="NCBI Taxonomy" id="321982"/>
    <lineage>
        <taxon>Bacteria</taxon>
        <taxon>Pseudomonadati</taxon>
        <taxon>Pseudomonadota</taxon>
        <taxon>Betaproteobacteria</taxon>
        <taxon>Burkholderiales</taxon>
        <taxon>Oxalobacteraceae</taxon>
        <taxon>Telluria group</taxon>
        <taxon>Pseudoduganella</taxon>
    </lineage>
</organism>
<comment type="caution">
    <text evidence="2">The sequence shown here is derived from an EMBL/GenBank/DDBJ whole genome shotgun (WGS) entry which is preliminary data.</text>
</comment>
<proteinExistence type="predicted"/>
<keyword evidence="1" id="KW-0732">Signal</keyword>
<dbReference type="InterPro" id="IPR009560">
    <property type="entry name" value="DUF1176"/>
</dbReference>
<name>A0A6I3XEN7_9BURK</name>
<gene>
    <name evidence="2" type="ORF">GJV26_09645</name>
</gene>